<dbReference type="GO" id="GO:0015774">
    <property type="term" value="P:polysaccharide transport"/>
    <property type="evidence" value="ECO:0007669"/>
    <property type="project" value="UniProtKB-KW"/>
</dbReference>
<evidence type="ECO:0000256" key="9">
    <source>
        <dbReference type="ARBA" id="ARBA00023047"/>
    </source>
</evidence>
<dbReference type="Pfam" id="PF01061">
    <property type="entry name" value="ABC2_membrane"/>
    <property type="match status" value="1"/>
</dbReference>
<evidence type="ECO:0000256" key="1">
    <source>
        <dbReference type="ARBA" id="ARBA00004651"/>
    </source>
</evidence>
<feature type="transmembrane region" description="Helical" evidence="11">
    <location>
        <begin position="70"/>
        <end position="89"/>
    </location>
</feature>
<dbReference type="RefSeq" id="WP_108792557.1">
    <property type="nucleotide sequence ID" value="NZ_ONZG01000020.1"/>
</dbReference>
<dbReference type="PRINTS" id="PR00164">
    <property type="entry name" value="ABC2TRNSPORT"/>
</dbReference>
<keyword evidence="5" id="KW-0762">Sugar transport</keyword>
<dbReference type="PROSITE" id="PS51012">
    <property type="entry name" value="ABC_TM2"/>
    <property type="match status" value="1"/>
</dbReference>
<dbReference type="InterPro" id="IPR013525">
    <property type="entry name" value="ABC2_TM"/>
</dbReference>
<dbReference type="GO" id="GO:0015920">
    <property type="term" value="P:lipopolysaccharide transport"/>
    <property type="evidence" value="ECO:0007669"/>
    <property type="project" value="TreeGrafter"/>
</dbReference>
<keyword evidence="7" id="KW-0972">Capsule biogenesis/degradation</keyword>
<name>A0A2R8CG21_9RHOB</name>
<evidence type="ECO:0000256" key="4">
    <source>
        <dbReference type="ARBA" id="ARBA00022475"/>
    </source>
</evidence>
<reference evidence="14" key="1">
    <citation type="submission" date="2018-03" db="EMBL/GenBank/DDBJ databases">
        <authorList>
            <person name="Rodrigo-Torres L."/>
            <person name="Arahal R. D."/>
            <person name="Lucena T."/>
        </authorList>
    </citation>
    <scope>NUCLEOTIDE SEQUENCE [LARGE SCALE GENOMIC DNA]</scope>
    <source>
        <strain evidence="14">CECT 7615</strain>
    </source>
</reference>
<keyword evidence="6 11" id="KW-0812">Transmembrane</keyword>
<keyword evidence="8 11" id="KW-1133">Transmembrane helix</keyword>
<keyword evidence="14" id="KW-1185">Reference proteome</keyword>
<feature type="transmembrane region" description="Helical" evidence="11">
    <location>
        <begin position="178"/>
        <end position="198"/>
    </location>
</feature>
<dbReference type="PANTHER" id="PTHR30413:SF10">
    <property type="entry name" value="CAPSULE POLYSACCHARIDE EXPORT INNER-MEMBRANE PROTEIN CTRC"/>
    <property type="match status" value="1"/>
</dbReference>
<evidence type="ECO:0000313" key="13">
    <source>
        <dbReference type="EMBL" id="SPJ31346.1"/>
    </source>
</evidence>
<dbReference type="AlphaFoldDB" id="A0A2R8CG21"/>
<evidence type="ECO:0000259" key="12">
    <source>
        <dbReference type="PROSITE" id="PS51012"/>
    </source>
</evidence>
<dbReference type="GO" id="GO:0140359">
    <property type="term" value="F:ABC-type transporter activity"/>
    <property type="evidence" value="ECO:0007669"/>
    <property type="project" value="InterPro"/>
</dbReference>
<dbReference type="InterPro" id="IPR000412">
    <property type="entry name" value="ABC_2_transport"/>
</dbReference>
<comment type="subcellular location">
    <subcellularLocation>
        <location evidence="11">Cell inner membrane</location>
        <topology evidence="11">Multi-pass membrane protein</topology>
    </subcellularLocation>
    <subcellularLocation>
        <location evidence="1">Cell membrane</location>
        <topology evidence="1">Multi-pass membrane protein</topology>
    </subcellularLocation>
</comment>
<dbReference type="Proteomes" id="UP000244898">
    <property type="component" value="Unassembled WGS sequence"/>
</dbReference>
<dbReference type="InterPro" id="IPR047817">
    <property type="entry name" value="ABC2_TM_bact-type"/>
</dbReference>
<comment type="similarity">
    <text evidence="2 11">Belongs to the ABC-2 integral membrane protein family.</text>
</comment>
<feature type="transmembrane region" description="Helical" evidence="11">
    <location>
        <begin position="126"/>
        <end position="145"/>
    </location>
</feature>
<dbReference type="EMBL" id="ONZG01000020">
    <property type="protein sequence ID" value="SPJ31346.1"/>
    <property type="molecule type" value="Genomic_DNA"/>
</dbReference>
<keyword evidence="4 11" id="KW-1003">Cell membrane</keyword>
<keyword evidence="3 11" id="KW-0813">Transport</keyword>
<evidence type="ECO:0000313" key="14">
    <source>
        <dbReference type="Proteomes" id="UP000244898"/>
    </source>
</evidence>
<evidence type="ECO:0000256" key="2">
    <source>
        <dbReference type="ARBA" id="ARBA00007783"/>
    </source>
</evidence>
<evidence type="ECO:0000256" key="6">
    <source>
        <dbReference type="ARBA" id="ARBA00022692"/>
    </source>
</evidence>
<sequence>MTSPTAPPPGRRRFKTFRAVSALTLREMESTYGQSPGGYLWTILEPAAGIALLSIVFSLVLRSPALGTNFAYFFATGILPFMLYTGVSAKMAQSIQFSRPLLAYPALTFTDALLARFLLNSVTQLLVMLLVIVGIILFYNLRPIIDWPSLFLGLAMLLALTASVGVMNCYLTSRFPIWGQIWAVLNRPMFILSGILFIPENVPARFRDWFMLNPVAHITSQIRKGFFVTYDAVYVQPVYVFVISCVLGIFGMLFLLKNYQFILQR</sequence>
<protein>
    <recommendedName>
        <fullName evidence="11">Transport permease protein</fullName>
    </recommendedName>
</protein>
<keyword evidence="10 11" id="KW-0472">Membrane</keyword>
<evidence type="ECO:0000256" key="11">
    <source>
        <dbReference type="RuleBase" id="RU361157"/>
    </source>
</evidence>
<dbReference type="OrthoDB" id="8479094at2"/>
<feature type="transmembrane region" description="Helical" evidence="11">
    <location>
        <begin position="101"/>
        <end position="119"/>
    </location>
</feature>
<feature type="transmembrane region" description="Helical" evidence="11">
    <location>
        <begin position="151"/>
        <end position="171"/>
    </location>
</feature>
<keyword evidence="9" id="KW-0625">Polysaccharide transport</keyword>
<gene>
    <name evidence="13" type="primary">kpsM</name>
    <name evidence="13" type="ORF">TRM7615_04889</name>
</gene>
<dbReference type="PANTHER" id="PTHR30413">
    <property type="entry name" value="INNER MEMBRANE TRANSPORT PERMEASE"/>
    <property type="match status" value="1"/>
</dbReference>
<evidence type="ECO:0000256" key="3">
    <source>
        <dbReference type="ARBA" id="ARBA00022448"/>
    </source>
</evidence>
<evidence type="ECO:0000256" key="5">
    <source>
        <dbReference type="ARBA" id="ARBA00022597"/>
    </source>
</evidence>
<proteinExistence type="inferred from homology"/>
<evidence type="ECO:0000256" key="8">
    <source>
        <dbReference type="ARBA" id="ARBA00022989"/>
    </source>
</evidence>
<evidence type="ECO:0000256" key="10">
    <source>
        <dbReference type="ARBA" id="ARBA00023136"/>
    </source>
</evidence>
<accession>A0A2R8CG21</accession>
<feature type="transmembrane region" description="Helical" evidence="11">
    <location>
        <begin position="38"/>
        <end position="61"/>
    </location>
</feature>
<feature type="domain" description="ABC transmembrane type-2" evidence="12">
    <location>
        <begin position="37"/>
        <end position="258"/>
    </location>
</feature>
<feature type="transmembrane region" description="Helical" evidence="11">
    <location>
        <begin position="238"/>
        <end position="256"/>
    </location>
</feature>
<organism evidence="13 14">
    <name type="scientific">Falsiruegeria mediterranea M17</name>
    <dbReference type="NCBI Taxonomy" id="1200281"/>
    <lineage>
        <taxon>Bacteria</taxon>
        <taxon>Pseudomonadati</taxon>
        <taxon>Pseudomonadota</taxon>
        <taxon>Alphaproteobacteria</taxon>
        <taxon>Rhodobacterales</taxon>
        <taxon>Roseobacteraceae</taxon>
        <taxon>Falsiruegeria</taxon>
    </lineage>
</organism>
<evidence type="ECO:0000256" key="7">
    <source>
        <dbReference type="ARBA" id="ARBA00022903"/>
    </source>
</evidence>
<dbReference type="GO" id="GO:0043190">
    <property type="term" value="C:ATP-binding cassette (ABC) transporter complex"/>
    <property type="evidence" value="ECO:0007669"/>
    <property type="project" value="InterPro"/>
</dbReference>